<evidence type="ECO:0000256" key="1">
    <source>
        <dbReference type="ARBA" id="ARBA00023015"/>
    </source>
</evidence>
<dbReference type="Gene3D" id="1.20.120.530">
    <property type="entry name" value="GntR ligand-binding domain-like"/>
    <property type="match status" value="1"/>
</dbReference>
<dbReference type="InterPro" id="IPR008920">
    <property type="entry name" value="TF_FadR/GntR_C"/>
</dbReference>
<accession>A0A087BR28</accession>
<dbReference type="InterPro" id="IPR036388">
    <property type="entry name" value="WH-like_DNA-bd_sf"/>
</dbReference>
<keyword evidence="6" id="KW-1185">Reference proteome</keyword>
<dbReference type="CDD" id="cd07377">
    <property type="entry name" value="WHTH_GntR"/>
    <property type="match status" value="1"/>
</dbReference>
<dbReference type="PANTHER" id="PTHR43537:SF5">
    <property type="entry name" value="UXU OPERON TRANSCRIPTIONAL REGULATOR"/>
    <property type="match status" value="1"/>
</dbReference>
<keyword evidence="1" id="KW-0805">Transcription regulation</keyword>
<comment type="caution">
    <text evidence="5">The sequence shown here is derived from an EMBL/GenBank/DDBJ whole genome shotgun (WGS) entry which is preliminary data.</text>
</comment>
<reference evidence="5 6" key="1">
    <citation type="submission" date="2014-03" db="EMBL/GenBank/DDBJ databases">
        <title>Genomics of Bifidobacteria.</title>
        <authorList>
            <person name="Ventura M."/>
            <person name="Milani C."/>
            <person name="Lugli G.A."/>
        </authorList>
    </citation>
    <scope>NUCLEOTIDE SEQUENCE [LARGE SCALE GENOMIC DNA]</scope>
    <source>
        <strain evidence="5 6">DSM 21395</strain>
    </source>
</reference>
<dbReference type="AlphaFoldDB" id="A0A087BR28"/>
<evidence type="ECO:0000313" key="6">
    <source>
        <dbReference type="Proteomes" id="UP000029082"/>
    </source>
</evidence>
<evidence type="ECO:0000256" key="2">
    <source>
        <dbReference type="ARBA" id="ARBA00023125"/>
    </source>
</evidence>
<dbReference type="InterPro" id="IPR036390">
    <property type="entry name" value="WH_DNA-bd_sf"/>
</dbReference>
<dbReference type="Proteomes" id="UP000029082">
    <property type="component" value="Unassembled WGS sequence"/>
</dbReference>
<evidence type="ECO:0000259" key="4">
    <source>
        <dbReference type="PROSITE" id="PS50949"/>
    </source>
</evidence>
<evidence type="ECO:0000313" key="5">
    <source>
        <dbReference type="EMBL" id="KFI73478.1"/>
    </source>
</evidence>
<dbReference type="PANTHER" id="PTHR43537">
    <property type="entry name" value="TRANSCRIPTIONAL REGULATOR, GNTR FAMILY"/>
    <property type="match status" value="1"/>
</dbReference>
<dbReference type="EMBL" id="JGZE01000033">
    <property type="protein sequence ID" value="KFI73478.1"/>
    <property type="molecule type" value="Genomic_DNA"/>
</dbReference>
<sequence length="270" mass="29893">MSTQEGVGMAAPTERKGYTDREMQALARLQPGALPQTAMRSRCDVTMDAIKSYILKERLQPGDPLPTETELCDEVGASRSSVREAVRKLEALNIVKVEHGKGTFVGSLSLDPMVETLAFRSMVSVGKNFTDLQDVVELRRFLDLGCADEVCARFKGTQQPELRALADSMIEAADNGEDFLHADIAFHMGLLQPLDNTVAKQMVRSLWLVHMAVLPQLGLAPSEKMLDTAEAHRRMLAAAVEGNPHMYREAVGQHYQPIESILREHIKPNN</sequence>
<dbReference type="PRINTS" id="PR00035">
    <property type="entry name" value="HTHGNTR"/>
</dbReference>
<dbReference type="SUPFAM" id="SSF48008">
    <property type="entry name" value="GntR ligand-binding domain-like"/>
    <property type="match status" value="1"/>
</dbReference>
<dbReference type="eggNOG" id="COG2186">
    <property type="taxonomic scope" value="Bacteria"/>
</dbReference>
<dbReference type="STRING" id="1437603.GCA_000771525_01625"/>
<protein>
    <submittedName>
        <fullName evidence="5">GntR family transcriptional regulator</fullName>
    </submittedName>
</protein>
<dbReference type="Gene3D" id="1.10.10.10">
    <property type="entry name" value="Winged helix-like DNA-binding domain superfamily/Winged helix DNA-binding domain"/>
    <property type="match status" value="1"/>
</dbReference>
<feature type="domain" description="HTH gntR-type" evidence="4">
    <location>
        <begin position="40"/>
        <end position="108"/>
    </location>
</feature>
<dbReference type="GO" id="GO:0003700">
    <property type="term" value="F:DNA-binding transcription factor activity"/>
    <property type="evidence" value="ECO:0007669"/>
    <property type="project" value="InterPro"/>
</dbReference>
<evidence type="ECO:0000256" key="3">
    <source>
        <dbReference type="ARBA" id="ARBA00023163"/>
    </source>
</evidence>
<keyword evidence="2" id="KW-0238">DNA-binding</keyword>
<dbReference type="InterPro" id="IPR000524">
    <property type="entry name" value="Tscrpt_reg_HTH_GntR"/>
</dbReference>
<dbReference type="SUPFAM" id="SSF46785">
    <property type="entry name" value="Winged helix' DNA-binding domain"/>
    <property type="match status" value="1"/>
</dbReference>
<dbReference type="Pfam" id="PF07729">
    <property type="entry name" value="FCD"/>
    <property type="match status" value="1"/>
</dbReference>
<dbReference type="Pfam" id="PF00392">
    <property type="entry name" value="GntR"/>
    <property type="match status" value="1"/>
</dbReference>
<organism evidence="5 6">
    <name type="scientific">Bifidobacterium mongoliense DSM 21395</name>
    <dbReference type="NCBI Taxonomy" id="1437603"/>
    <lineage>
        <taxon>Bacteria</taxon>
        <taxon>Bacillati</taxon>
        <taxon>Actinomycetota</taxon>
        <taxon>Actinomycetes</taxon>
        <taxon>Bifidobacteriales</taxon>
        <taxon>Bifidobacteriaceae</taxon>
        <taxon>Bifidobacterium</taxon>
    </lineage>
</organism>
<proteinExistence type="predicted"/>
<name>A0A087BR28_9BIFI</name>
<gene>
    <name evidence="5" type="ORF">BMON_1678</name>
</gene>
<dbReference type="PROSITE" id="PS50949">
    <property type="entry name" value="HTH_GNTR"/>
    <property type="match status" value="1"/>
</dbReference>
<keyword evidence="3" id="KW-0804">Transcription</keyword>
<dbReference type="InterPro" id="IPR011711">
    <property type="entry name" value="GntR_C"/>
</dbReference>
<dbReference type="SMART" id="SM00345">
    <property type="entry name" value="HTH_GNTR"/>
    <property type="match status" value="1"/>
</dbReference>
<dbReference type="GO" id="GO:0003677">
    <property type="term" value="F:DNA binding"/>
    <property type="evidence" value="ECO:0007669"/>
    <property type="project" value="UniProtKB-KW"/>
</dbReference>
<dbReference type="SMART" id="SM00895">
    <property type="entry name" value="FCD"/>
    <property type="match status" value="1"/>
</dbReference>